<reference evidence="1 2" key="1">
    <citation type="submission" date="2016-12" db="EMBL/GenBank/DDBJ databases">
        <title>Complete genome sequence of Clostridium kluyveri JZZ isolated from the pit mud of a Chinese flavor liquor-making factory.</title>
        <authorList>
            <person name="Wang Y."/>
        </authorList>
    </citation>
    <scope>NUCLEOTIDE SEQUENCE [LARGE SCALE GENOMIC DNA]</scope>
    <source>
        <strain evidence="1 2">JZZ</strain>
    </source>
</reference>
<proteinExistence type="predicted"/>
<dbReference type="AlphaFoldDB" id="A0A1L5FDZ8"/>
<gene>
    <name evidence="1" type="ORF">BS101_03380</name>
</gene>
<dbReference type="OrthoDB" id="2084265at2"/>
<dbReference type="InterPro" id="IPR032871">
    <property type="entry name" value="AHH_dom_containing"/>
</dbReference>
<sequence>MIEGAAEARLIPGQEGIVTGGNSTKLGKNMLESMGLKRSSKWSGYQAQHVIPAEMGDNAVIQKIGMNLDDASNGIFLRTPDESISTMSRHQGYHSVYNEMVERQLSKLK</sequence>
<accession>A0A1L5FDZ8</accession>
<protein>
    <submittedName>
        <fullName evidence="1">Uncharacterized protein</fullName>
    </submittedName>
</protein>
<evidence type="ECO:0000313" key="2">
    <source>
        <dbReference type="Proteomes" id="UP000184604"/>
    </source>
</evidence>
<dbReference type="Proteomes" id="UP000184604">
    <property type="component" value="Chromosome"/>
</dbReference>
<organism evidence="1 2">
    <name type="scientific">Clostridium kluyveri</name>
    <dbReference type="NCBI Taxonomy" id="1534"/>
    <lineage>
        <taxon>Bacteria</taxon>
        <taxon>Bacillati</taxon>
        <taxon>Bacillota</taxon>
        <taxon>Clostridia</taxon>
        <taxon>Eubacteriales</taxon>
        <taxon>Clostridiaceae</taxon>
        <taxon>Clostridium</taxon>
    </lineage>
</organism>
<dbReference type="EMBL" id="CP018335">
    <property type="protein sequence ID" value="APM41183.1"/>
    <property type="molecule type" value="Genomic_DNA"/>
</dbReference>
<evidence type="ECO:0000313" key="1">
    <source>
        <dbReference type="EMBL" id="APM41183.1"/>
    </source>
</evidence>
<name>A0A1L5FDZ8_CLOKL</name>
<dbReference type="Pfam" id="PF14412">
    <property type="entry name" value="AHH"/>
    <property type="match status" value="1"/>
</dbReference>